<gene>
    <name evidence="6" type="ORF">BJ554DRAFT_7565</name>
</gene>
<dbReference type="PROSITE" id="PS50236">
    <property type="entry name" value="CHCR"/>
    <property type="match status" value="1"/>
</dbReference>
<feature type="domain" description="Vps41 beta-propeller" evidence="5">
    <location>
        <begin position="84"/>
        <end position="169"/>
    </location>
</feature>
<keyword evidence="7" id="KW-1185">Reference proteome</keyword>
<dbReference type="GO" id="GO:0006623">
    <property type="term" value="P:protein targeting to vacuole"/>
    <property type="evidence" value="ECO:0007669"/>
    <property type="project" value="InterPro"/>
</dbReference>
<dbReference type="Gene3D" id="1.25.40.10">
    <property type="entry name" value="Tetratricopeptide repeat domain"/>
    <property type="match status" value="1"/>
</dbReference>
<dbReference type="GO" id="GO:0030897">
    <property type="term" value="C:HOPS complex"/>
    <property type="evidence" value="ECO:0007669"/>
    <property type="project" value="TreeGrafter"/>
</dbReference>
<dbReference type="AlphaFoldDB" id="A0A8H7ZVT9"/>
<dbReference type="InterPro" id="IPR000547">
    <property type="entry name" value="Clathrin_H-chain/VPS_repeat"/>
</dbReference>
<feature type="domain" description="Vps41 beta-propeller" evidence="5">
    <location>
        <begin position="1"/>
        <end position="47"/>
    </location>
</feature>
<dbReference type="EMBL" id="JAEFCI010005290">
    <property type="protein sequence ID" value="KAG5460394.1"/>
    <property type="molecule type" value="Genomic_DNA"/>
</dbReference>
<feature type="compositionally biased region" description="Low complexity" evidence="4">
    <location>
        <begin position="610"/>
        <end position="634"/>
    </location>
</feature>
<feature type="region of interest" description="Disordered" evidence="4">
    <location>
        <begin position="604"/>
        <end position="636"/>
    </location>
</feature>
<proteinExistence type="predicted"/>
<dbReference type="GO" id="GO:0034058">
    <property type="term" value="P:endosomal vesicle fusion"/>
    <property type="evidence" value="ECO:0007669"/>
    <property type="project" value="TreeGrafter"/>
</dbReference>
<dbReference type="InterPro" id="IPR015943">
    <property type="entry name" value="WD40/YVTN_repeat-like_dom_sf"/>
</dbReference>
<dbReference type="Gene3D" id="2.130.10.10">
    <property type="entry name" value="YVTN repeat-like/Quinoprotein amine dehydrogenase"/>
    <property type="match status" value="1"/>
</dbReference>
<evidence type="ECO:0000256" key="4">
    <source>
        <dbReference type="SAM" id="MobiDB-lite"/>
    </source>
</evidence>
<evidence type="ECO:0000313" key="7">
    <source>
        <dbReference type="Proteomes" id="UP000673691"/>
    </source>
</evidence>
<dbReference type="GO" id="GO:0009267">
    <property type="term" value="P:cellular response to starvation"/>
    <property type="evidence" value="ECO:0007669"/>
    <property type="project" value="TreeGrafter"/>
</dbReference>
<dbReference type="SUPFAM" id="SSF69322">
    <property type="entry name" value="Tricorn protease domain 2"/>
    <property type="match status" value="1"/>
</dbReference>
<accession>A0A8H7ZVT9</accession>
<evidence type="ECO:0000313" key="6">
    <source>
        <dbReference type="EMBL" id="KAG5460394.1"/>
    </source>
</evidence>
<sequence>ALGTHWGVIHILDFDGNEVKRFRSHAATVNHLSIDNAGEYVASASDDAPCYRETRLGRVVTFTCGRTDLLTRDRRKTPCFVPEGKVVVNALYTPEVIAFDYRRPVKCVAIDPEYSRKSSKQFVSGGMAGQLIMNEKGWFTHKDTTLHSGEGPIISMQWRGNLIAWSNDVVSVVLFWCPPNDAHVWNHETPVLLIPWCAGGVNIYDVVSAARVAHIDRPQGSPRPDLYKCHLRWKSDDTLLIGWANWVEVARVRERPRGSLVAASVPTFQVDVLTMFQTDYIISGVAPFRDMLLLLTYTVDRMIENEQTEDEEEQRRKVACRPELRIVDSKNEELSSDALSLTGFEYYQPNDYVFDYFPSEDLFYVVSPKDLVVAQPRDLDDHIGWLLGHFKYEEALAALEEAMPLHGGVDRPEVPFASRGARCGRVAFFLYYRLLLFNRRLFLKKCPLARGFSQYGRSHGHVTLRNLRKGEYDRAAALCSKVLSDDARRWEDWVFRFTELRQLKAISPYIPVSQPQLSSTVYEMVIAYFLSRDYHVSDFPLLQFGVLCNSQAVERIDLGISPVLMQTLLTMIRRWPASLYDANAVVKAVRDRLAEIEAALPRDTDELDASPDSSSASLQDSEGAPAPADEAAASAREDRDVLMRALAELYVAEGRPGKALEYQLRLGDENAVDLVREHNLFSDIRDKAVVLMEFDRRWERKNLRQKAAAAADGKEALARAKDFGSIGSLLGLRKVSRGPALHMMVTHTDEIPVPLVVDQLFPRPALLHTYLDAVFERDASLGSDFHDLQVELYAEFERSKLLDFLKASNYYSLEKVEKLRGPAKGGGAGWGSLRLIFFFVGTYIVTLFLSFGDVSLCGANQSYAICEQRDLVPEMVFILGRMGNNTRALGLIIERMGDVERAIEFATTQDDPELWEDLLAYSLDKPGEFFFPASWRRIAEPCVQLTGVFGGGGCGAGPHTAFIKGLLENAATHVDPVKLIRRVPEGLEIPGLKGSLQKILFDYNLQVCHIQNFEAETAPGRRRGRSAVFFSFGSERRGPVERTDLRCSARATDSRRCSRVRKRS</sequence>
<evidence type="ECO:0000256" key="2">
    <source>
        <dbReference type="ARBA" id="ARBA00022927"/>
    </source>
</evidence>
<dbReference type="OrthoDB" id="244107at2759"/>
<dbReference type="Pfam" id="PF23556">
    <property type="entry name" value="TPR_Vps41"/>
    <property type="match status" value="3"/>
</dbReference>
<evidence type="ECO:0000256" key="1">
    <source>
        <dbReference type="ARBA" id="ARBA00022448"/>
    </source>
</evidence>
<feature type="non-terminal residue" evidence="6">
    <location>
        <position position="1"/>
    </location>
</feature>
<dbReference type="SMART" id="SM00299">
    <property type="entry name" value="CLH"/>
    <property type="match status" value="1"/>
</dbReference>
<dbReference type="InterPro" id="IPR045111">
    <property type="entry name" value="Vps41/Vps8"/>
</dbReference>
<protein>
    <recommendedName>
        <fullName evidence="5">Vps41 beta-propeller domain-containing protein</fullName>
    </recommendedName>
</protein>
<evidence type="ECO:0000259" key="5">
    <source>
        <dbReference type="Pfam" id="PF23411"/>
    </source>
</evidence>
<dbReference type="GO" id="GO:0016236">
    <property type="term" value="P:macroautophagy"/>
    <property type="evidence" value="ECO:0007669"/>
    <property type="project" value="TreeGrafter"/>
</dbReference>
<dbReference type="PANTHER" id="PTHR12616">
    <property type="entry name" value="VACUOLAR PROTEIN SORTING VPS41"/>
    <property type="match status" value="1"/>
</dbReference>
<dbReference type="GO" id="GO:0005770">
    <property type="term" value="C:late endosome"/>
    <property type="evidence" value="ECO:0007669"/>
    <property type="project" value="TreeGrafter"/>
</dbReference>
<dbReference type="InterPro" id="IPR011990">
    <property type="entry name" value="TPR-like_helical_dom_sf"/>
</dbReference>
<feature type="repeat" description="CHCR" evidence="3">
    <location>
        <begin position="742"/>
        <end position="931"/>
    </location>
</feature>
<reference evidence="6 7" key="1">
    <citation type="journal article" name="Sci. Rep.">
        <title>Genome-scale phylogenetic analyses confirm Olpidium as the closest living zoosporic fungus to the non-flagellated, terrestrial fungi.</title>
        <authorList>
            <person name="Chang Y."/>
            <person name="Rochon D."/>
            <person name="Sekimoto S."/>
            <person name="Wang Y."/>
            <person name="Chovatia M."/>
            <person name="Sandor L."/>
            <person name="Salamov A."/>
            <person name="Grigoriev I.V."/>
            <person name="Stajich J.E."/>
            <person name="Spatafora J.W."/>
        </authorList>
    </citation>
    <scope>NUCLEOTIDE SEQUENCE [LARGE SCALE GENOMIC DNA]</scope>
    <source>
        <strain evidence="6">S191</strain>
    </source>
</reference>
<name>A0A8H7ZVT9_9FUNG</name>
<dbReference type="InterPro" id="IPR057780">
    <property type="entry name" value="Beta-prop_Vps41"/>
</dbReference>
<evidence type="ECO:0000256" key="3">
    <source>
        <dbReference type="PROSITE-ProRule" id="PRU01006"/>
    </source>
</evidence>
<dbReference type="Pfam" id="PF23411">
    <property type="entry name" value="Beta-prop_Vps41"/>
    <property type="match status" value="3"/>
</dbReference>
<dbReference type="PANTHER" id="PTHR12616:SF1">
    <property type="entry name" value="VACUOLAR PROTEIN SORTING-ASSOCIATED PROTEIN 41 HOMOLOG"/>
    <property type="match status" value="1"/>
</dbReference>
<organism evidence="6 7">
    <name type="scientific">Olpidium bornovanus</name>
    <dbReference type="NCBI Taxonomy" id="278681"/>
    <lineage>
        <taxon>Eukaryota</taxon>
        <taxon>Fungi</taxon>
        <taxon>Fungi incertae sedis</taxon>
        <taxon>Olpidiomycota</taxon>
        <taxon>Olpidiomycotina</taxon>
        <taxon>Olpidiomycetes</taxon>
        <taxon>Olpidiales</taxon>
        <taxon>Olpidiaceae</taxon>
        <taxon>Olpidium</taxon>
    </lineage>
</organism>
<keyword evidence="2" id="KW-0653">Protein transport</keyword>
<feature type="domain" description="Vps41 beta-propeller" evidence="5">
    <location>
        <begin position="199"/>
        <end position="375"/>
    </location>
</feature>
<keyword evidence="1" id="KW-0813">Transport</keyword>
<dbReference type="Proteomes" id="UP000673691">
    <property type="component" value="Unassembled WGS sequence"/>
</dbReference>
<comment type="caution">
    <text evidence="6">The sequence shown here is derived from an EMBL/GenBank/DDBJ whole genome shotgun (WGS) entry which is preliminary data.</text>
</comment>